<keyword evidence="6 10" id="KW-0540">Nuclease</keyword>
<feature type="domain" description="RNase III" evidence="12">
    <location>
        <begin position="1"/>
        <end position="123"/>
    </location>
</feature>
<dbReference type="Pfam" id="PF14622">
    <property type="entry name" value="Ribonucleas_3_3"/>
    <property type="match status" value="1"/>
</dbReference>
<feature type="active site" evidence="10">
    <location>
        <position position="112"/>
    </location>
</feature>
<dbReference type="GO" id="GO:0004525">
    <property type="term" value="F:ribonuclease III activity"/>
    <property type="evidence" value="ECO:0007669"/>
    <property type="project" value="UniProtKB-UniRule"/>
</dbReference>
<comment type="catalytic activity">
    <reaction evidence="1 10">
        <text>Endonucleolytic cleavage to 5'-phosphomonoester.</text>
        <dbReference type="EC" id="3.1.26.3"/>
    </reaction>
</comment>
<reference evidence="14" key="2">
    <citation type="submission" date="2016-06" db="EMBL/GenBank/DDBJ databases">
        <authorList>
            <person name="Olsen C.W."/>
            <person name="Carey S."/>
            <person name="Hinshaw L."/>
            <person name="Karasin A.I."/>
        </authorList>
    </citation>
    <scope>NUCLEOTIDE SEQUENCE [LARGE SCALE GENOMIC DNA]</scope>
    <source>
        <strain evidence="13">BazSymA</strain>
        <strain evidence="14">BazSymB</strain>
    </source>
</reference>
<protein>
    <recommendedName>
        <fullName evidence="10">Ribonuclease 3</fullName>
        <ecNumber evidence="10">3.1.26.3</ecNumber>
    </recommendedName>
    <alternativeName>
        <fullName evidence="10">Ribonuclease III</fullName>
        <shortName evidence="10">RNase III</shortName>
    </alternativeName>
</protein>
<evidence type="ECO:0000256" key="9">
    <source>
        <dbReference type="ARBA" id="ARBA00022884"/>
    </source>
</evidence>
<evidence type="ECO:0000256" key="1">
    <source>
        <dbReference type="ARBA" id="ARBA00000109"/>
    </source>
</evidence>
<gene>
    <name evidence="10" type="primary">rnc</name>
    <name evidence="13" type="ORF">BAZSYMA_ACONTIG01262_1</name>
    <name evidence="14" type="ORF">BAZSYMB_SCAFFOLD00008_24</name>
</gene>
<evidence type="ECO:0000313" key="14">
    <source>
        <dbReference type="EMBL" id="SEH92900.1"/>
    </source>
</evidence>
<feature type="binding site" evidence="10">
    <location>
        <position position="109"/>
    </location>
    <ligand>
        <name>Mg(2+)</name>
        <dbReference type="ChEBI" id="CHEBI:18420"/>
    </ligand>
</feature>
<dbReference type="OrthoDB" id="9805026at2"/>
<dbReference type="PROSITE" id="PS50142">
    <property type="entry name" value="RNASE_3_2"/>
    <property type="match status" value="1"/>
</dbReference>
<keyword evidence="8 10" id="KW-0378">Hydrolase</keyword>
<dbReference type="GO" id="GO:0008033">
    <property type="term" value="P:tRNA processing"/>
    <property type="evidence" value="ECO:0007669"/>
    <property type="project" value="UniProtKB-KW"/>
</dbReference>
<dbReference type="AlphaFoldDB" id="A0A1H6M230"/>
<dbReference type="STRING" id="235205.BAZSYMB_SCAFFOLD00008_24"/>
<dbReference type="NCBIfam" id="TIGR02191">
    <property type="entry name" value="RNaseIII"/>
    <property type="match status" value="1"/>
</dbReference>
<dbReference type="Gene3D" id="3.30.160.20">
    <property type="match status" value="1"/>
</dbReference>
<comment type="function">
    <text evidence="10">Digests double-stranded RNA. Involved in the processing of primary rRNA transcript to yield the immediate precursors to the large and small rRNAs (23S and 16S). Processes some mRNAs, and tRNAs when they are encoded in the rRNA operon. Processes pre-crRNA and tracrRNA of type II CRISPR loci if present in the organism.</text>
</comment>
<accession>A0A1H6M230</accession>
<dbReference type="SUPFAM" id="SSF69065">
    <property type="entry name" value="RNase III domain-like"/>
    <property type="match status" value="1"/>
</dbReference>
<dbReference type="PROSITE" id="PS50137">
    <property type="entry name" value="DS_RBD"/>
    <property type="match status" value="1"/>
</dbReference>
<keyword evidence="9 10" id="KW-0694">RNA-binding</keyword>
<dbReference type="Pfam" id="PF00035">
    <property type="entry name" value="dsrm"/>
    <property type="match status" value="1"/>
</dbReference>
<dbReference type="EMBL" id="CVUD02000245">
    <property type="protein sequence ID" value="SEH92900.1"/>
    <property type="molecule type" value="Genomic_DNA"/>
</dbReference>
<dbReference type="GO" id="GO:0046872">
    <property type="term" value="F:metal ion binding"/>
    <property type="evidence" value="ECO:0007669"/>
    <property type="project" value="UniProtKB-KW"/>
</dbReference>
<dbReference type="InterPro" id="IPR014720">
    <property type="entry name" value="dsRBD_dom"/>
</dbReference>
<dbReference type="GO" id="GO:0010468">
    <property type="term" value="P:regulation of gene expression"/>
    <property type="evidence" value="ECO:0007669"/>
    <property type="project" value="TreeGrafter"/>
</dbReference>
<name>A0A1H6M230_9GAMM</name>
<dbReference type="FunFam" id="1.10.1520.10:FF:000001">
    <property type="entry name" value="Ribonuclease 3"/>
    <property type="match status" value="1"/>
</dbReference>
<dbReference type="GO" id="GO:0006364">
    <property type="term" value="P:rRNA processing"/>
    <property type="evidence" value="ECO:0007669"/>
    <property type="project" value="UniProtKB-UniRule"/>
</dbReference>
<dbReference type="PROSITE" id="PS00517">
    <property type="entry name" value="RNASE_3_1"/>
    <property type="match status" value="1"/>
</dbReference>
<dbReference type="CDD" id="cd00593">
    <property type="entry name" value="RIBOc"/>
    <property type="match status" value="1"/>
</dbReference>
<comment type="similarity">
    <text evidence="2">Belongs to the ribonuclease III family.</text>
</comment>
<sequence>MNELQKKINYQFKDIALLRQALTHRSMGKGNNERLEFLGDSVLGVVVSRELYQRFPSIAEGKLSRFKSYVVRGQTLALIAAKLELSNLLILGSGELKSGGHNRKSIQSDAVEAILGAIFLEADFDTVNTVILDLFKEYIDDINPNDTLKDFKTQLQERLQKFGQTLPQYELIKTVGKDHNAKFTVNCFLKDYSMQVQQEAKSIKRAEQMCAEVLLEKLKEKKAS</sequence>
<feature type="binding site" evidence="10">
    <location>
        <position position="112"/>
    </location>
    <ligand>
        <name>Mg(2+)</name>
        <dbReference type="ChEBI" id="CHEBI:18420"/>
    </ligand>
</feature>
<evidence type="ECO:0000259" key="11">
    <source>
        <dbReference type="PROSITE" id="PS50137"/>
    </source>
</evidence>
<dbReference type="PANTHER" id="PTHR11207">
    <property type="entry name" value="RIBONUCLEASE III"/>
    <property type="match status" value="1"/>
</dbReference>
<evidence type="ECO:0000313" key="15">
    <source>
        <dbReference type="Proteomes" id="UP000198559"/>
    </source>
</evidence>
<dbReference type="SMART" id="SM00358">
    <property type="entry name" value="DSRM"/>
    <property type="match status" value="1"/>
</dbReference>
<evidence type="ECO:0000256" key="6">
    <source>
        <dbReference type="ARBA" id="ARBA00022722"/>
    </source>
</evidence>
<evidence type="ECO:0000256" key="4">
    <source>
        <dbReference type="ARBA" id="ARBA00022664"/>
    </source>
</evidence>
<evidence type="ECO:0000256" key="7">
    <source>
        <dbReference type="ARBA" id="ARBA00022759"/>
    </source>
</evidence>
<keyword evidence="7 10" id="KW-0255">Endonuclease</keyword>
<feature type="active site" evidence="10">
    <location>
        <position position="40"/>
    </location>
</feature>
<dbReference type="HAMAP" id="MF_00104">
    <property type="entry name" value="RNase_III"/>
    <property type="match status" value="1"/>
</dbReference>
<dbReference type="PANTHER" id="PTHR11207:SF0">
    <property type="entry name" value="RIBONUCLEASE 3"/>
    <property type="match status" value="1"/>
</dbReference>
<dbReference type="EMBL" id="CDSC02000287">
    <property type="protein sequence ID" value="SEH88008.1"/>
    <property type="molecule type" value="Genomic_DNA"/>
</dbReference>
<comment type="subunit">
    <text evidence="10">Homodimer.</text>
</comment>
<dbReference type="Proteomes" id="UP000198988">
    <property type="component" value="Unassembled WGS sequence"/>
</dbReference>
<dbReference type="CDD" id="cd10845">
    <property type="entry name" value="DSRM_RNAse_III_family"/>
    <property type="match status" value="1"/>
</dbReference>
<evidence type="ECO:0000259" key="12">
    <source>
        <dbReference type="PROSITE" id="PS50142"/>
    </source>
</evidence>
<dbReference type="RefSeq" id="WP_090716537.1">
    <property type="nucleotide sequence ID" value="NZ_CAESAP020000120.1"/>
</dbReference>
<dbReference type="InterPro" id="IPR036389">
    <property type="entry name" value="RNase_III_sf"/>
</dbReference>
<dbReference type="InterPro" id="IPR011907">
    <property type="entry name" value="RNase_III"/>
</dbReference>
<evidence type="ECO:0000256" key="5">
    <source>
        <dbReference type="ARBA" id="ARBA00022694"/>
    </source>
</evidence>
<dbReference type="GO" id="GO:0019843">
    <property type="term" value="F:rRNA binding"/>
    <property type="evidence" value="ECO:0007669"/>
    <property type="project" value="UniProtKB-KW"/>
</dbReference>
<feature type="domain" description="DRBM" evidence="11">
    <location>
        <begin position="150"/>
        <end position="220"/>
    </location>
</feature>
<feature type="binding site" evidence="10">
    <location>
        <position position="36"/>
    </location>
    <ligand>
        <name>Mg(2+)</name>
        <dbReference type="ChEBI" id="CHEBI:18420"/>
    </ligand>
</feature>
<dbReference type="Proteomes" id="UP000198559">
    <property type="component" value="Unassembled WGS sequence"/>
</dbReference>
<dbReference type="GO" id="GO:0006397">
    <property type="term" value="P:mRNA processing"/>
    <property type="evidence" value="ECO:0007669"/>
    <property type="project" value="UniProtKB-UniRule"/>
</dbReference>
<dbReference type="SMART" id="SM00535">
    <property type="entry name" value="RIBOc"/>
    <property type="match status" value="1"/>
</dbReference>
<dbReference type="GO" id="GO:0005737">
    <property type="term" value="C:cytoplasm"/>
    <property type="evidence" value="ECO:0007669"/>
    <property type="project" value="UniProtKB-SubCell"/>
</dbReference>
<proteinExistence type="inferred from homology"/>
<keyword evidence="3 10" id="KW-0698">rRNA processing</keyword>
<keyword evidence="10" id="KW-0699">rRNA-binding</keyword>
<evidence type="ECO:0000256" key="8">
    <source>
        <dbReference type="ARBA" id="ARBA00022801"/>
    </source>
</evidence>
<evidence type="ECO:0000256" key="10">
    <source>
        <dbReference type="HAMAP-Rule" id="MF_00104"/>
    </source>
</evidence>
<keyword evidence="10" id="KW-0963">Cytoplasm</keyword>
<evidence type="ECO:0000256" key="3">
    <source>
        <dbReference type="ARBA" id="ARBA00022552"/>
    </source>
</evidence>
<dbReference type="EC" id="3.1.26.3" evidence="10"/>
<comment type="subcellular location">
    <subcellularLocation>
        <location evidence="10">Cytoplasm</location>
    </subcellularLocation>
</comment>
<reference evidence="15 16" key="1">
    <citation type="submission" date="2016-06" db="EMBL/GenBank/DDBJ databases">
        <authorList>
            <person name="Petersen J."/>
            <person name="Sayavedra L."/>
        </authorList>
    </citation>
    <scope>NUCLEOTIDE SEQUENCE [LARGE SCALE GENOMIC DNA]</scope>
    <source>
        <strain evidence="16">BazSymA</strain>
        <strain evidence="15">BazSymB</strain>
    </source>
</reference>
<dbReference type="InterPro" id="IPR000999">
    <property type="entry name" value="RNase_III_dom"/>
</dbReference>
<keyword evidence="10" id="KW-0479">Metal-binding</keyword>
<keyword evidence="4 10" id="KW-0507">mRNA processing</keyword>
<organism evidence="14 15">
    <name type="scientific">Bathymodiolus azoricus thioautotrophic gill symbiont</name>
    <dbReference type="NCBI Taxonomy" id="235205"/>
    <lineage>
        <taxon>Bacteria</taxon>
        <taxon>Pseudomonadati</taxon>
        <taxon>Pseudomonadota</taxon>
        <taxon>Gammaproteobacteria</taxon>
        <taxon>sulfur-oxidizing symbionts</taxon>
    </lineage>
</organism>
<keyword evidence="10" id="KW-0460">Magnesium</keyword>
<evidence type="ECO:0000256" key="2">
    <source>
        <dbReference type="ARBA" id="ARBA00010183"/>
    </source>
</evidence>
<keyword evidence="5 10" id="KW-0819">tRNA processing</keyword>
<evidence type="ECO:0000313" key="16">
    <source>
        <dbReference type="Proteomes" id="UP000198988"/>
    </source>
</evidence>
<comment type="cofactor">
    <cofactor evidence="10">
        <name>Mg(2+)</name>
        <dbReference type="ChEBI" id="CHEBI:18420"/>
    </cofactor>
</comment>
<dbReference type="Gene3D" id="1.10.1520.10">
    <property type="entry name" value="Ribonuclease III domain"/>
    <property type="match status" value="1"/>
</dbReference>
<dbReference type="GO" id="GO:0003725">
    <property type="term" value="F:double-stranded RNA binding"/>
    <property type="evidence" value="ECO:0007669"/>
    <property type="project" value="TreeGrafter"/>
</dbReference>
<dbReference type="SUPFAM" id="SSF54768">
    <property type="entry name" value="dsRNA-binding domain-like"/>
    <property type="match status" value="1"/>
</dbReference>
<evidence type="ECO:0000313" key="13">
    <source>
        <dbReference type="EMBL" id="SEH88008.1"/>
    </source>
</evidence>